<feature type="binding site" evidence="3">
    <location>
        <position position="286"/>
    </location>
    <ligand>
        <name>Zn(2+)</name>
        <dbReference type="ChEBI" id="CHEBI:29105"/>
    </ligand>
</feature>
<protein>
    <recommendedName>
        <fullName evidence="2">LanC-like protein 3 homolog</fullName>
    </recommendedName>
</protein>
<dbReference type="EMBL" id="JBFDAA010000006">
    <property type="protein sequence ID" value="KAL1131925.1"/>
    <property type="molecule type" value="Genomic_DNA"/>
</dbReference>
<feature type="binding site" evidence="3">
    <location>
        <position position="332"/>
    </location>
    <ligand>
        <name>Zn(2+)</name>
        <dbReference type="ChEBI" id="CHEBI:29105"/>
    </ligand>
</feature>
<dbReference type="FunFam" id="1.50.10.10:FF:000012">
    <property type="entry name" value="LanC-like protein 3"/>
    <property type="match status" value="1"/>
</dbReference>
<dbReference type="Proteomes" id="UP001558652">
    <property type="component" value="Unassembled WGS sequence"/>
</dbReference>
<sequence length="411" mass="45604">MTERNRYFKNSLPDYTGGEVTIDREEWKKYILDNAYNCDKKQPANSWKNVDGGLYVGSAGIAYMFYHLARSSVFEKEKPQLLAKGLDVIKQCEAMQLKSRSRDPADKVAFLLGEAGISAVSAALHYANGDNSGAEERLSAYASAAALCSQSKSGVIWDELFVGRAGYICGALWLKSIFNRDVVPFDVIDKICKTILESGRNHKANFSMNVPLIYPYYDTYYLGAAHGISSILQMILSAPTFMQNLDPVENKEIFAAVDFVLSLQYPSGNFPCAADDRGESNLVHWCHGAPGVVYLMAKAYLQTQSKKYLDSCLQCGEITWRKGLLKKGPGICHGVAGSGYVFLLLYRLTKDTKHLHRANEFAKFLKAPEFTKARVPDCPYSLYEGTAGTICFLVDLLNPSTAAFPFMDVFS</sequence>
<feature type="binding site" evidence="3">
    <location>
        <position position="333"/>
    </location>
    <ligand>
        <name>Zn(2+)</name>
        <dbReference type="ChEBI" id="CHEBI:29105"/>
    </ligand>
</feature>
<accession>A0ABD0YKY9</accession>
<dbReference type="PANTHER" id="PTHR12736">
    <property type="entry name" value="LANC-LIKE PROTEIN"/>
    <property type="match status" value="1"/>
</dbReference>
<dbReference type="Gene3D" id="1.50.10.10">
    <property type="match status" value="1"/>
</dbReference>
<organism evidence="4 5">
    <name type="scientific">Ranatra chinensis</name>
    <dbReference type="NCBI Taxonomy" id="642074"/>
    <lineage>
        <taxon>Eukaryota</taxon>
        <taxon>Metazoa</taxon>
        <taxon>Ecdysozoa</taxon>
        <taxon>Arthropoda</taxon>
        <taxon>Hexapoda</taxon>
        <taxon>Insecta</taxon>
        <taxon>Pterygota</taxon>
        <taxon>Neoptera</taxon>
        <taxon>Paraneoptera</taxon>
        <taxon>Hemiptera</taxon>
        <taxon>Heteroptera</taxon>
        <taxon>Panheteroptera</taxon>
        <taxon>Nepomorpha</taxon>
        <taxon>Nepidae</taxon>
        <taxon>Ranatrinae</taxon>
        <taxon>Ranatra</taxon>
    </lineage>
</organism>
<proteinExistence type="inferred from homology"/>
<gene>
    <name evidence="4" type="ORF">AAG570_011536</name>
</gene>
<dbReference type="InterPro" id="IPR020464">
    <property type="entry name" value="LanC-like_prot_euk"/>
</dbReference>
<dbReference type="SUPFAM" id="SSF158745">
    <property type="entry name" value="LanC-like"/>
    <property type="match status" value="1"/>
</dbReference>
<keyword evidence="5" id="KW-1185">Reference proteome</keyword>
<evidence type="ECO:0000256" key="1">
    <source>
        <dbReference type="ARBA" id="ARBA00007179"/>
    </source>
</evidence>
<comment type="similarity">
    <text evidence="1">Belongs to the LanC-like protein family.</text>
</comment>
<comment type="caution">
    <text evidence="4">The sequence shown here is derived from an EMBL/GenBank/DDBJ whole genome shotgun (WGS) entry which is preliminary data.</text>
</comment>
<dbReference type="InterPro" id="IPR012341">
    <property type="entry name" value="6hp_glycosidase-like_sf"/>
</dbReference>
<evidence type="ECO:0000256" key="3">
    <source>
        <dbReference type="PIRSR" id="PIRSR607822-1"/>
    </source>
</evidence>
<dbReference type="PRINTS" id="PR01950">
    <property type="entry name" value="LANCSUPER"/>
</dbReference>
<dbReference type="PRINTS" id="PR01951">
    <property type="entry name" value="LANCEUKARYTE"/>
</dbReference>
<evidence type="ECO:0000313" key="5">
    <source>
        <dbReference type="Proteomes" id="UP001558652"/>
    </source>
</evidence>
<reference evidence="4 5" key="1">
    <citation type="submission" date="2024-07" db="EMBL/GenBank/DDBJ databases">
        <title>Chromosome-level genome assembly of the water stick insect Ranatra chinensis (Heteroptera: Nepidae).</title>
        <authorList>
            <person name="Liu X."/>
        </authorList>
    </citation>
    <scope>NUCLEOTIDE SEQUENCE [LARGE SCALE GENOMIC DNA]</scope>
    <source>
        <strain evidence="4">Cailab_2021Rc</strain>
        <tissue evidence="4">Muscle</tissue>
    </source>
</reference>
<dbReference type="InterPro" id="IPR007822">
    <property type="entry name" value="LANC-like"/>
</dbReference>
<name>A0ABD0YKY9_9HEMI</name>
<dbReference type="AlphaFoldDB" id="A0ABD0YKY9"/>
<dbReference type="Pfam" id="PF05147">
    <property type="entry name" value="LANC_like"/>
    <property type="match status" value="1"/>
</dbReference>
<evidence type="ECO:0000313" key="4">
    <source>
        <dbReference type="EMBL" id="KAL1131925.1"/>
    </source>
</evidence>
<keyword evidence="3" id="KW-0862">Zinc</keyword>
<dbReference type="PANTHER" id="PTHR12736:SF7">
    <property type="entry name" value="LANC-LIKE PROTEIN 3"/>
    <property type="match status" value="1"/>
</dbReference>
<dbReference type="CDD" id="cd04794">
    <property type="entry name" value="euk_LANCL"/>
    <property type="match status" value="1"/>
</dbReference>
<dbReference type="SMART" id="SM01260">
    <property type="entry name" value="LANC_like"/>
    <property type="match status" value="1"/>
</dbReference>
<evidence type="ECO:0000256" key="2">
    <source>
        <dbReference type="ARBA" id="ARBA00069999"/>
    </source>
</evidence>
<keyword evidence="3" id="KW-0479">Metal-binding</keyword>